<accession>A0A078ML26</accession>
<dbReference type="GO" id="GO:0000976">
    <property type="term" value="F:transcription cis-regulatory region binding"/>
    <property type="evidence" value="ECO:0007669"/>
    <property type="project" value="TreeGrafter"/>
</dbReference>
<dbReference type="PANTHER" id="PTHR30055">
    <property type="entry name" value="HTH-TYPE TRANSCRIPTIONAL REGULATOR RUTR"/>
    <property type="match status" value="1"/>
</dbReference>
<dbReference type="PROSITE" id="PS50977">
    <property type="entry name" value="HTH_TETR_2"/>
    <property type="match status" value="1"/>
</dbReference>
<evidence type="ECO:0000259" key="6">
    <source>
        <dbReference type="PROSITE" id="PS50977"/>
    </source>
</evidence>
<sequence length="206" mass="22948">MATSRKTERAAGAEQGSGRREQLLAIAARLIATRGYSATTVRDIADEAGILSGSLYHHFSSKETILDEVLRTFMVGLRERCEEIAEKGGGALHMFDELVRTAFRTIEQQPDAVGIYQNEAAFLAKLPGFEFVAQEGAKIEAIWQNVIQDGQREGVFRADLDSAMTYRFIRDGMWSSVRWFRPGGRHSAESAGRHFLELIHSGLLQD</sequence>
<keyword evidence="2" id="KW-0805">Transcription regulation</keyword>
<keyword evidence="1" id="KW-0678">Repressor</keyword>
<feature type="DNA-binding region" description="H-T-H motif" evidence="5">
    <location>
        <begin position="40"/>
        <end position="59"/>
    </location>
</feature>
<evidence type="ECO:0000256" key="2">
    <source>
        <dbReference type="ARBA" id="ARBA00023015"/>
    </source>
</evidence>
<dbReference type="GO" id="GO:0003700">
    <property type="term" value="F:DNA-binding transcription factor activity"/>
    <property type="evidence" value="ECO:0007669"/>
    <property type="project" value="TreeGrafter"/>
</dbReference>
<dbReference type="PATRIC" id="fig|1461584.3.peg.260"/>
<dbReference type="PANTHER" id="PTHR30055:SF175">
    <property type="entry name" value="HTH-TYPE TRANSCRIPTIONAL REPRESSOR KSTR2"/>
    <property type="match status" value="1"/>
</dbReference>
<evidence type="ECO:0000256" key="4">
    <source>
        <dbReference type="ARBA" id="ARBA00023163"/>
    </source>
</evidence>
<evidence type="ECO:0000256" key="5">
    <source>
        <dbReference type="PROSITE-ProRule" id="PRU00335"/>
    </source>
</evidence>
<dbReference type="InterPro" id="IPR001647">
    <property type="entry name" value="HTH_TetR"/>
</dbReference>
<protein>
    <submittedName>
        <fullName evidence="7">HTH-type transcriptional repressor KstR2</fullName>
    </submittedName>
</protein>
<dbReference type="Gene3D" id="1.10.10.60">
    <property type="entry name" value="Homeodomain-like"/>
    <property type="match status" value="1"/>
</dbReference>
<dbReference type="PRINTS" id="PR00455">
    <property type="entry name" value="HTHTETR"/>
</dbReference>
<dbReference type="InterPro" id="IPR050109">
    <property type="entry name" value="HTH-type_TetR-like_transc_reg"/>
</dbReference>
<dbReference type="InterPro" id="IPR009057">
    <property type="entry name" value="Homeodomain-like_sf"/>
</dbReference>
<evidence type="ECO:0000256" key="1">
    <source>
        <dbReference type="ARBA" id="ARBA00022491"/>
    </source>
</evidence>
<reference evidence="7" key="1">
    <citation type="submission" date="2014-07" db="EMBL/GenBank/DDBJ databases">
        <authorList>
            <person name="Urmite Genomes Urmite Genomes"/>
        </authorList>
    </citation>
    <scope>NUCLEOTIDE SEQUENCE</scope>
    <source>
        <strain evidence="7">11W110_air</strain>
    </source>
</reference>
<proteinExistence type="predicted"/>
<gene>
    <name evidence="7" type="primary">kstR2_1</name>
    <name evidence="7" type="ORF">BN1051_00264</name>
</gene>
<name>A0A078ML26_9MICC</name>
<dbReference type="Gene3D" id="1.10.357.10">
    <property type="entry name" value="Tetracycline Repressor, domain 2"/>
    <property type="match status" value="1"/>
</dbReference>
<dbReference type="InterPro" id="IPR036271">
    <property type="entry name" value="Tet_transcr_reg_TetR-rel_C_sf"/>
</dbReference>
<keyword evidence="3 5" id="KW-0238">DNA-binding</keyword>
<organism evidence="7">
    <name type="scientific">Arthrobacter saudimassiliensis</name>
    <dbReference type="NCBI Taxonomy" id="1461584"/>
    <lineage>
        <taxon>Bacteria</taxon>
        <taxon>Bacillati</taxon>
        <taxon>Actinomycetota</taxon>
        <taxon>Actinomycetes</taxon>
        <taxon>Micrococcales</taxon>
        <taxon>Micrococcaceae</taxon>
        <taxon>Arthrobacter</taxon>
    </lineage>
</organism>
<dbReference type="InterPro" id="IPR041490">
    <property type="entry name" value="KstR2_TetR_C"/>
</dbReference>
<evidence type="ECO:0000256" key="3">
    <source>
        <dbReference type="ARBA" id="ARBA00023125"/>
    </source>
</evidence>
<dbReference type="AlphaFoldDB" id="A0A078ML26"/>
<dbReference type="Pfam" id="PF17932">
    <property type="entry name" value="TetR_C_24"/>
    <property type="match status" value="1"/>
</dbReference>
<dbReference type="SUPFAM" id="SSF46689">
    <property type="entry name" value="Homeodomain-like"/>
    <property type="match status" value="1"/>
</dbReference>
<dbReference type="Pfam" id="PF00440">
    <property type="entry name" value="TetR_N"/>
    <property type="match status" value="1"/>
</dbReference>
<keyword evidence="4" id="KW-0804">Transcription</keyword>
<dbReference type="EMBL" id="LN483070">
    <property type="protein sequence ID" value="CEA06959.1"/>
    <property type="molecule type" value="Genomic_DNA"/>
</dbReference>
<feature type="domain" description="HTH tetR-type" evidence="6">
    <location>
        <begin position="17"/>
        <end position="77"/>
    </location>
</feature>
<evidence type="ECO:0000313" key="7">
    <source>
        <dbReference type="EMBL" id="CEA06959.1"/>
    </source>
</evidence>
<dbReference type="SUPFAM" id="SSF48498">
    <property type="entry name" value="Tetracyclin repressor-like, C-terminal domain"/>
    <property type="match status" value="1"/>
</dbReference>